<dbReference type="PANTHER" id="PTHR13184">
    <property type="entry name" value="37S RIBOSOMAL PROTEIN S22"/>
    <property type="match status" value="1"/>
</dbReference>
<keyword evidence="9" id="KW-0489">Methyltransferase</keyword>
<dbReference type="InterPro" id="IPR015324">
    <property type="entry name" value="Ribosomal_Rsm22-like"/>
</dbReference>
<dbReference type="GO" id="GO:0003735">
    <property type="term" value="F:structural constituent of ribosome"/>
    <property type="evidence" value="ECO:0007669"/>
    <property type="project" value="TreeGrafter"/>
</dbReference>
<dbReference type="InterPro" id="IPR052571">
    <property type="entry name" value="Mt_RNA_Methyltransferase"/>
</dbReference>
<accession>A0A081IC50</accession>
<name>A0A081IC50_PLAVN</name>
<keyword evidence="9" id="KW-0808">Transferase</keyword>
<keyword evidence="9" id="KW-0689">Ribosomal protein</keyword>
<dbReference type="Pfam" id="PF09243">
    <property type="entry name" value="Rsm22"/>
    <property type="match status" value="1"/>
</dbReference>
<dbReference type="OrthoDB" id="421327at2759"/>
<dbReference type="VEuPathDB" id="PlasmoDB:PVVCY_0501180"/>
<dbReference type="EMBL" id="KL446952">
    <property type="protein sequence ID" value="KEG01258.1"/>
    <property type="molecule type" value="Genomic_DNA"/>
</dbReference>
<evidence type="ECO:0000313" key="8">
    <source>
        <dbReference type="EMBL" id="KEG01258.1"/>
    </source>
</evidence>
<dbReference type="GO" id="GO:0008168">
    <property type="term" value="F:methyltransferase activity"/>
    <property type="evidence" value="ECO:0007669"/>
    <property type="project" value="UniProtKB-KW"/>
</dbReference>
<dbReference type="GO" id="GO:0051536">
    <property type="term" value="F:iron-sulfur cluster binding"/>
    <property type="evidence" value="ECO:0007669"/>
    <property type="project" value="UniProtKB-KW"/>
</dbReference>
<dbReference type="RefSeq" id="XP_008625713.1">
    <property type="nucleotide sequence ID" value="XM_008627491.1"/>
</dbReference>
<organism evidence="8 10">
    <name type="scientific">Plasmodium vinckei vinckei</name>
    <dbReference type="NCBI Taxonomy" id="54757"/>
    <lineage>
        <taxon>Eukaryota</taxon>
        <taxon>Sar</taxon>
        <taxon>Alveolata</taxon>
        <taxon>Apicomplexa</taxon>
        <taxon>Aconoidasida</taxon>
        <taxon>Haemosporida</taxon>
        <taxon>Plasmodiidae</taxon>
        <taxon>Plasmodium</taxon>
        <taxon>Plasmodium (Vinckeia)</taxon>
    </lineage>
</organism>
<reference evidence="8 10" key="1">
    <citation type="submission" date="2013-02" db="EMBL/GenBank/DDBJ databases">
        <title>The Genome Sequence of Plasmodium vinckei vinckei.</title>
        <authorList>
            <consortium name="The Broad Institute Genome Sequencing Platform"/>
            <consortium name="The Broad Institute Genome Sequencing Center for Infectious Disease"/>
            <person name="Neafsey D."/>
            <person name="Cheeseman I."/>
            <person name="Volkman S."/>
            <person name="Adams J."/>
            <person name="Walker B."/>
            <person name="Young S.K."/>
            <person name="Zeng Q."/>
            <person name="Gargeya S."/>
            <person name="Fitzgerald M."/>
            <person name="Haas B."/>
            <person name="Abouelleil A."/>
            <person name="Alvarado L."/>
            <person name="Arachchi H.M."/>
            <person name="Berlin A.M."/>
            <person name="Chapman S.B."/>
            <person name="Dewar J."/>
            <person name="Goldberg J."/>
            <person name="Griggs A."/>
            <person name="Gujja S."/>
            <person name="Hansen M."/>
            <person name="Howarth C."/>
            <person name="Imamovic A."/>
            <person name="Larimer J."/>
            <person name="McCowan C."/>
            <person name="Murphy C."/>
            <person name="Neiman D."/>
            <person name="Pearson M."/>
            <person name="Priest M."/>
            <person name="Roberts A."/>
            <person name="Saif S."/>
            <person name="Shea T."/>
            <person name="Sisk P."/>
            <person name="Sykes S."/>
            <person name="Wortman J."/>
            <person name="Nusbaum C."/>
            <person name="Birren B."/>
        </authorList>
    </citation>
    <scope>NUCLEOTIDE SEQUENCE [LARGE SCALE GENOMIC DNA]</scope>
    <source>
        <strain evidence="8">Vinckei</strain>
        <strain evidence="10">vinckei</strain>
    </source>
</reference>
<keyword evidence="4" id="KW-0408">Iron</keyword>
<evidence type="ECO:0000256" key="7">
    <source>
        <dbReference type="ARBA" id="ARBA00045681"/>
    </source>
</evidence>
<comment type="function">
    <text evidence="7">Mitochondrial ribosome (mitoribosome) assembly factor. Binds at the interface of the head and body domains of the mitochondrial small ribosomal subunit (mt-SSU), occluding the mRNA channel and preventing compaction of the head domain towards the body. Probable inactive methyltransferase: retains the characteristic folding and ability to bind S-adenosyl-L-methionine, but it probably lost its methyltransferase activity.</text>
</comment>
<dbReference type="SUPFAM" id="SSF53335">
    <property type="entry name" value="S-adenosyl-L-methionine-dependent methyltransferases"/>
    <property type="match status" value="1"/>
</dbReference>
<evidence type="ECO:0000256" key="2">
    <source>
        <dbReference type="ARBA" id="ARBA00022723"/>
    </source>
</evidence>
<dbReference type="GO" id="GO:0046872">
    <property type="term" value="F:metal ion binding"/>
    <property type="evidence" value="ECO:0007669"/>
    <property type="project" value="UniProtKB-KW"/>
</dbReference>
<comment type="subcellular location">
    <subcellularLocation>
        <location evidence="1">Mitochondrion</location>
    </subcellularLocation>
</comment>
<keyword evidence="6" id="KW-0496">Mitochondrion</keyword>
<dbReference type="Proteomes" id="UP000030681">
    <property type="component" value="Unassembled WGS sequence"/>
</dbReference>
<keyword evidence="5" id="KW-0411">Iron-sulfur</keyword>
<dbReference type="Proteomes" id="UP000290582">
    <property type="component" value="Chromosome PVVCY_05"/>
</dbReference>
<evidence type="ECO:0000256" key="4">
    <source>
        <dbReference type="ARBA" id="ARBA00023004"/>
    </source>
</evidence>
<gene>
    <name evidence="9" type="ORF">PVVCY_0501180</name>
    <name evidence="8" type="ORF">YYE_03846</name>
</gene>
<dbReference type="PANTHER" id="PTHR13184:SF5">
    <property type="entry name" value="METHYLTRANSFERASE-LIKE PROTEIN 17, MITOCHONDRIAL"/>
    <property type="match status" value="1"/>
</dbReference>
<evidence type="ECO:0000313" key="10">
    <source>
        <dbReference type="Proteomes" id="UP000030681"/>
    </source>
</evidence>
<dbReference type="GO" id="GO:0005763">
    <property type="term" value="C:mitochondrial small ribosomal subunit"/>
    <property type="evidence" value="ECO:0007669"/>
    <property type="project" value="TreeGrafter"/>
</dbReference>
<dbReference type="GO" id="GO:0032259">
    <property type="term" value="P:methylation"/>
    <property type="evidence" value="ECO:0007669"/>
    <property type="project" value="UniProtKB-KW"/>
</dbReference>
<dbReference type="EC" id="2.1.1.-" evidence="9"/>
<dbReference type="InterPro" id="IPR029063">
    <property type="entry name" value="SAM-dependent_MTases_sf"/>
</dbReference>
<sequence length="533" mass="62450">MKINGFIKLVKLGIPRIDGRRTISGRAFKFDKISESQSLSAEEIEEFDKVSMIGLKTLKIPEHARQKLHNLAKQFVKKKDLEKLGRYMAKQLTSRNCVELPRVLPSKLLCETIEEKNKIEKMLDKKSYKCLKEFISQYKNKSKEIEQVALTHAEDSRHKINITFFPEVSISYTLHNFNGNYGIMYRIFNEIKIRVPDFSAKKILNYSAVPAASIIAFSEVYNYSHEKILVVESSQHLASISKYILDNIPNVKYQMHLYENFDSFDLVVISHKLLSLYDYNSRNIFIQNLWNKIEKNGILIIVENGTPTGFRMLHSIREMFITELKYNKFHIISPCPHENICPLALTGKDWCHFSQRTLRLSHHIYCKGSQMKNTDEEKFSYLVIRKCEGPRTKYNSENEALTVQEKSFFWPRVVMPTIKAGKHVLLDVCSYPYNFERLVVTKSSSLISNLKTKTGTILKGYGYKKARKILWGDLWRFTKRISRPDARLYTPEYTKNILYRLYLRQKRRSNIKSVVDSKSQAYYNSRSIQYYTS</sequence>
<keyword evidence="2" id="KW-0479">Metal-binding</keyword>
<evidence type="ECO:0000313" key="9">
    <source>
        <dbReference type="EMBL" id="VEV55233.1"/>
    </source>
</evidence>
<evidence type="ECO:0000313" key="11">
    <source>
        <dbReference type="Proteomes" id="UP000290582"/>
    </source>
</evidence>
<evidence type="ECO:0000256" key="5">
    <source>
        <dbReference type="ARBA" id="ARBA00023014"/>
    </source>
</evidence>
<dbReference type="GO" id="GO:0006412">
    <property type="term" value="P:translation"/>
    <property type="evidence" value="ECO:0007669"/>
    <property type="project" value="InterPro"/>
</dbReference>
<proteinExistence type="predicted"/>
<dbReference type="KEGG" id="pvv:PVVCY_0501180"/>
<keyword evidence="9" id="KW-0687">Ribonucleoprotein</keyword>
<protein>
    <submittedName>
        <fullName evidence="9">Mitochondrial ribosomal protein S22, putative</fullName>
        <ecNumber evidence="9">2.1.1.-</ecNumber>
    </submittedName>
</protein>
<reference evidence="9 11" key="2">
    <citation type="submission" date="2019-01" db="EMBL/GenBank/DDBJ databases">
        <authorList>
            <person name="Ramaprasad A."/>
        </authorList>
    </citation>
    <scope>NUCLEOTIDE SEQUENCE [LARGE SCALE GENOMIC DNA]</scope>
</reference>
<evidence type="ECO:0000256" key="6">
    <source>
        <dbReference type="ARBA" id="ARBA00023128"/>
    </source>
</evidence>
<dbReference type="EMBL" id="LR215061">
    <property type="protein sequence ID" value="VEV55233.1"/>
    <property type="molecule type" value="Genomic_DNA"/>
</dbReference>
<keyword evidence="3" id="KW-0809">Transit peptide</keyword>
<dbReference type="AlphaFoldDB" id="A0A081IC50"/>
<evidence type="ECO:0000256" key="3">
    <source>
        <dbReference type="ARBA" id="ARBA00022946"/>
    </source>
</evidence>
<evidence type="ECO:0000256" key="1">
    <source>
        <dbReference type="ARBA" id="ARBA00004173"/>
    </source>
</evidence>
<dbReference type="GeneID" id="19962052"/>